<feature type="region of interest" description="Disordered" evidence="1">
    <location>
        <begin position="1"/>
        <end position="25"/>
    </location>
</feature>
<accession>A0A6H2DJW7</accession>
<reference evidence="2 3" key="1">
    <citation type="submission" date="2020-04" db="EMBL/GenBank/DDBJ databases">
        <title>Genome sequence for Sphingorhabdus sp. strain M1.</title>
        <authorList>
            <person name="Park S.-J."/>
        </authorList>
    </citation>
    <scope>NUCLEOTIDE SEQUENCE [LARGE SCALE GENOMIC DNA]</scope>
    <source>
        <strain evidence="2 3">JK6</strain>
    </source>
</reference>
<dbReference type="RefSeq" id="WP_168817780.1">
    <property type="nucleotide sequence ID" value="NZ_CP051217.1"/>
</dbReference>
<organism evidence="2 3">
    <name type="scientific">Parasphingorhabdus halotolerans</name>
    <dbReference type="NCBI Taxonomy" id="2725558"/>
    <lineage>
        <taxon>Bacteria</taxon>
        <taxon>Pseudomonadati</taxon>
        <taxon>Pseudomonadota</taxon>
        <taxon>Alphaproteobacteria</taxon>
        <taxon>Sphingomonadales</taxon>
        <taxon>Sphingomonadaceae</taxon>
        <taxon>Parasphingorhabdus</taxon>
    </lineage>
</organism>
<gene>
    <name evidence="2" type="ORF">HF685_00890</name>
</gene>
<keyword evidence="3" id="KW-1185">Reference proteome</keyword>
<dbReference type="AlphaFoldDB" id="A0A6H2DJW7"/>
<evidence type="ECO:0000256" key="1">
    <source>
        <dbReference type="SAM" id="MobiDB-lite"/>
    </source>
</evidence>
<evidence type="ECO:0000313" key="2">
    <source>
        <dbReference type="EMBL" id="QJB68041.1"/>
    </source>
</evidence>
<feature type="compositionally biased region" description="Polar residues" evidence="1">
    <location>
        <begin position="1"/>
        <end position="13"/>
    </location>
</feature>
<dbReference type="EMBL" id="CP051217">
    <property type="protein sequence ID" value="QJB68041.1"/>
    <property type="molecule type" value="Genomic_DNA"/>
</dbReference>
<evidence type="ECO:0000313" key="3">
    <source>
        <dbReference type="Proteomes" id="UP000501600"/>
    </source>
</evidence>
<sequence>MYQTTHTPNQRPESANERRKHGRSTYKQQAYSFFFPNPLKPEKEKHSLDTLPYVSSRGYFLNSPASAQTKNIVLIRIGSSSICWRDWDSK</sequence>
<protein>
    <submittedName>
        <fullName evidence="2">Uncharacterized protein</fullName>
    </submittedName>
</protein>
<dbReference type="KEGG" id="phao:HF685_00890"/>
<dbReference type="Proteomes" id="UP000501600">
    <property type="component" value="Chromosome"/>
</dbReference>
<name>A0A6H2DJW7_9SPHN</name>
<proteinExistence type="predicted"/>